<evidence type="ECO:0000313" key="3">
    <source>
        <dbReference type="Proteomes" id="UP000502415"/>
    </source>
</evidence>
<organism evidence="2 3">
    <name type="scientific">Massilia forsythiae</name>
    <dbReference type="NCBI Taxonomy" id="2728020"/>
    <lineage>
        <taxon>Bacteria</taxon>
        <taxon>Pseudomonadati</taxon>
        <taxon>Pseudomonadota</taxon>
        <taxon>Betaproteobacteria</taxon>
        <taxon>Burkholderiales</taxon>
        <taxon>Oxalobacteraceae</taxon>
        <taxon>Telluria group</taxon>
        <taxon>Massilia</taxon>
    </lineage>
</organism>
<sequence>MTEKNFYVLKYTDKNAGCPTFLSAELTPSETEWELFVPNPFNINIKNKYILKIIDPDIENIAFDMDSSDQKYVSKQFLNVCDSLSISYRAIPLEILFTDGRKTTKDYFFFLPGKNIELLDRKKSSFKEEKVLGSNQTEMNGVFPSCPIYSKIERFVPVQTYTENLFFCIEIFEIVCTESFRKIALQKNLIGIDFLPIDEDYQYNPWNE</sequence>
<dbReference type="RefSeq" id="WP_170202322.1">
    <property type="nucleotide sequence ID" value="NZ_CP051685.1"/>
</dbReference>
<evidence type="ECO:0000313" key="2">
    <source>
        <dbReference type="EMBL" id="QJE00289.1"/>
    </source>
</evidence>
<dbReference type="EMBL" id="CP051685">
    <property type="protein sequence ID" value="QJE00289.1"/>
    <property type="molecule type" value="Genomic_DNA"/>
</dbReference>
<dbReference type="KEGG" id="mfy:HH212_09875"/>
<feature type="domain" description="Immunity protein 43" evidence="1">
    <location>
        <begin position="55"/>
        <end position="202"/>
    </location>
</feature>
<dbReference type="Pfam" id="PF15570">
    <property type="entry name" value="Imm43"/>
    <property type="match status" value="1"/>
</dbReference>
<protein>
    <recommendedName>
        <fullName evidence="1">Immunity protein 43 domain-containing protein</fullName>
    </recommendedName>
</protein>
<name>A0A7Z2VW55_9BURK</name>
<dbReference type="AlphaFoldDB" id="A0A7Z2VW55"/>
<dbReference type="Proteomes" id="UP000502415">
    <property type="component" value="Chromosome"/>
</dbReference>
<keyword evidence="3" id="KW-1185">Reference proteome</keyword>
<dbReference type="InterPro" id="IPR029079">
    <property type="entry name" value="Imm43"/>
</dbReference>
<accession>A0A7Z2VW55</accession>
<gene>
    <name evidence="2" type="ORF">HH212_09875</name>
</gene>
<proteinExistence type="predicted"/>
<evidence type="ECO:0000259" key="1">
    <source>
        <dbReference type="Pfam" id="PF15570"/>
    </source>
</evidence>
<reference evidence="2 3" key="1">
    <citation type="submission" date="2020-04" db="EMBL/GenBank/DDBJ databases">
        <title>Genome sequencing of novel species.</title>
        <authorList>
            <person name="Heo J."/>
            <person name="Kim S.-J."/>
            <person name="Kim J.-S."/>
            <person name="Hong S.-B."/>
            <person name="Kwon S.-W."/>
        </authorList>
    </citation>
    <scope>NUCLEOTIDE SEQUENCE [LARGE SCALE GENOMIC DNA]</scope>
    <source>
        <strain evidence="2 3">GN2-R2</strain>
    </source>
</reference>